<keyword evidence="2" id="KW-0436">Ligase</keyword>
<dbReference type="RefSeq" id="WP_130455381.1">
    <property type="nucleotide sequence ID" value="NZ_QYAG01000003.1"/>
</dbReference>
<dbReference type="InterPro" id="IPR042099">
    <property type="entry name" value="ANL_N_sf"/>
</dbReference>
<comment type="similarity">
    <text evidence="1">Belongs to the ATP-dependent AMP-binding enzyme family.</text>
</comment>
<gene>
    <name evidence="7" type="ORF">EV139_2940</name>
</gene>
<dbReference type="EMBL" id="SHKI01000007">
    <property type="protein sequence ID" value="RZT61187.1"/>
    <property type="molecule type" value="Genomic_DNA"/>
</dbReference>
<feature type="domain" description="AMP-dependent synthetase/ligase" evidence="6">
    <location>
        <begin position="22"/>
        <end position="423"/>
    </location>
</feature>
<proteinExistence type="inferred from homology"/>
<sequence>MKQSQTPILIPPVPEDNISDLLEQRVAATPDRPLFSVPVGDGWRDISATEFRAQVVALAKGFAAAGIEPGDRVGLICKTSYPWTLIDFALHYAGAVMVPVYETSSPLQVHWILEDSGARAVITETDDHAGRVAEIRSDLSALELDWRLDEDAIATLTERGAEISDEEIERRRNIAVGSDMATLIYTSGSTGRPRGCVLTHSNFVDLARNAGSALDQVVQPGASTLLFVTLAHVFARFISVLAVHAGVRVGHQPDTTQLLPSLGSFKPTFLLAVPRVFEKVYNSAEQSTEADGKGNIFRAAAKVAVQHSEALDAGKVPFMLGLKFKVFDRLVYGKLREKLGGNVRFAVSGSAPLSHYLGHFYRSLGVKILEGYGLTETTAPVSVNLPDKFKIGTVGPALPGHTIRIADDGEVEIQGIDVFKEYWKNPTATRAAFTDDGFFRTGDLGELDDDGYLTITGRKKEIIVTAGGKNVSPAALEDPIRSNTIIGQVVVVGDQKPFISALVTLDPEMLPAWLNNQGEDPNMSLDEAARNPKVLAEVQSAIDGGNKYVSRAESIRKFVILPLEFVEANGHLTPKMSIRRDAILRDFSSEITKLYGDNPQTEIVSTQHA</sequence>
<evidence type="ECO:0000313" key="8">
    <source>
        <dbReference type="Proteomes" id="UP000291832"/>
    </source>
</evidence>
<evidence type="ECO:0000256" key="5">
    <source>
        <dbReference type="ARBA" id="ARBA00032875"/>
    </source>
</evidence>
<dbReference type="PROSITE" id="PS00455">
    <property type="entry name" value="AMP_BINDING"/>
    <property type="match status" value="1"/>
</dbReference>
<keyword evidence="8" id="KW-1185">Reference proteome</keyword>
<evidence type="ECO:0000256" key="4">
    <source>
        <dbReference type="ARBA" id="ARBA00023098"/>
    </source>
</evidence>
<name>A0A4Q7TMK5_9MICO</name>
<dbReference type="InterPro" id="IPR000873">
    <property type="entry name" value="AMP-dep_synth/lig_dom"/>
</dbReference>
<dbReference type="InterPro" id="IPR020845">
    <property type="entry name" value="AMP-binding_CS"/>
</dbReference>
<dbReference type="Gene3D" id="3.40.50.12780">
    <property type="entry name" value="N-terminal domain of ligase-like"/>
    <property type="match status" value="1"/>
</dbReference>
<dbReference type="GO" id="GO:0004467">
    <property type="term" value="F:long-chain fatty acid-CoA ligase activity"/>
    <property type="evidence" value="ECO:0007669"/>
    <property type="project" value="TreeGrafter"/>
</dbReference>
<evidence type="ECO:0000259" key="6">
    <source>
        <dbReference type="Pfam" id="PF00501"/>
    </source>
</evidence>
<dbReference type="PANTHER" id="PTHR43272:SF32">
    <property type="entry name" value="AMP-DEPENDENT SYNTHETASE_LIGASE DOMAIN-CONTAINING PROTEIN"/>
    <property type="match status" value="1"/>
</dbReference>
<dbReference type="SUPFAM" id="SSF56801">
    <property type="entry name" value="Acetyl-CoA synthetase-like"/>
    <property type="match status" value="1"/>
</dbReference>
<organism evidence="7 8">
    <name type="scientific">Leucobacter luti</name>
    <dbReference type="NCBI Taxonomy" id="340320"/>
    <lineage>
        <taxon>Bacteria</taxon>
        <taxon>Bacillati</taxon>
        <taxon>Actinomycetota</taxon>
        <taxon>Actinomycetes</taxon>
        <taxon>Micrococcales</taxon>
        <taxon>Microbacteriaceae</taxon>
        <taxon>Leucobacter</taxon>
    </lineage>
</organism>
<dbReference type="Pfam" id="PF00501">
    <property type="entry name" value="AMP-binding"/>
    <property type="match status" value="1"/>
</dbReference>
<keyword evidence="3" id="KW-0276">Fatty acid metabolism</keyword>
<protein>
    <recommendedName>
        <fullName evidence="5">Acyl-CoA synthetase</fullName>
    </recommendedName>
</protein>
<dbReference type="CDD" id="cd05907">
    <property type="entry name" value="VL_LC_FACS_like"/>
    <property type="match status" value="1"/>
</dbReference>
<accession>A0A4Q7TMK5</accession>
<dbReference type="Proteomes" id="UP000291832">
    <property type="component" value="Unassembled WGS sequence"/>
</dbReference>
<reference evidence="7 8" key="1">
    <citation type="journal article" date="2015" name="Stand. Genomic Sci.">
        <title>Genomic Encyclopedia of Bacterial and Archaeal Type Strains, Phase III: the genomes of soil and plant-associated and newly described type strains.</title>
        <authorList>
            <person name="Whitman W.B."/>
            <person name="Woyke T."/>
            <person name="Klenk H.P."/>
            <person name="Zhou Y."/>
            <person name="Lilburn T.G."/>
            <person name="Beck B.J."/>
            <person name="De Vos P."/>
            <person name="Vandamme P."/>
            <person name="Eisen J.A."/>
            <person name="Garrity G."/>
            <person name="Hugenholtz P."/>
            <person name="Kyrpides N.C."/>
        </authorList>
    </citation>
    <scope>NUCLEOTIDE SEQUENCE [LARGE SCALE GENOMIC DNA]</scope>
    <source>
        <strain evidence="7 8">RF6</strain>
    </source>
</reference>
<dbReference type="AlphaFoldDB" id="A0A4Q7TMK5"/>
<comment type="caution">
    <text evidence="7">The sequence shown here is derived from an EMBL/GenBank/DDBJ whole genome shotgun (WGS) entry which is preliminary data.</text>
</comment>
<dbReference type="PANTHER" id="PTHR43272">
    <property type="entry name" value="LONG-CHAIN-FATTY-ACID--COA LIGASE"/>
    <property type="match status" value="1"/>
</dbReference>
<dbReference type="Pfam" id="PF23562">
    <property type="entry name" value="AMP-binding_C_3"/>
    <property type="match status" value="1"/>
</dbReference>
<dbReference type="GO" id="GO:0016020">
    <property type="term" value="C:membrane"/>
    <property type="evidence" value="ECO:0007669"/>
    <property type="project" value="TreeGrafter"/>
</dbReference>
<evidence type="ECO:0000256" key="1">
    <source>
        <dbReference type="ARBA" id="ARBA00006432"/>
    </source>
</evidence>
<evidence type="ECO:0000256" key="2">
    <source>
        <dbReference type="ARBA" id="ARBA00022598"/>
    </source>
</evidence>
<evidence type="ECO:0000256" key="3">
    <source>
        <dbReference type="ARBA" id="ARBA00022832"/>
    </source>
</evidence>
<evidence type="ECO:0000313" key="7">
    <source>
        <dbReference type="EMBL" id="RZT61187.1"/>
    </source>
</evidence>
<keyword evidence="4" id="KW-0443">Lipid metabolism</keyword>
<dbReference type="OrthoDB" id="9803968at2"/>